<evidence type="ECO:0000313" key="2">
    <source>
        <dbReference type="EMBL" id="KAJ7366615.1"/>
    </source>
</evidence>
<feature type="compositionally biased region" description="Low complexity" evidence="1">
    <location>
        <begin position="469"/>
        <end position="484"/>
    </location>
</feature>
<keyword evidence="3" id="KW-1185">Reference proteome</keyword>
<evidence type="ECO:0000256" key="1">
    <source>
        <dbReference type="SAM" id="MobiDB-lite"/>
    </source>
</evidence>
<dbReference type="Proteomes" id="UP001218218">
    <property type="component" value="Unassembled WGS sequence"/>
</dbReference>
<feature type="region of interest" description="Disordered" evidence="1">
    <location>
        <begin position="235"/>
        <end position="327"/>
    </location>
</feature>
<reference evidence="2" key="1">
    <citation type="submission" date="2023-03" db="EMBL/GenBank/DDBJ databases">
        <title>Massive genome expansion in bonnet fungi (Mycena s.s.) driven by repeated elements and novel gene families across ecological guilds.</title>
        <authorList>
            <consortium name="Lawrence Berkeley National Laboratory"/>
            <person name="Harder C.B."/>
            <person name="Miyauchi S."/>
            <person name="Viragh M."/>
            <person name="Kuo A."/>
            <person name="Thoen E."/>
            <person name="Andreopoulos B."/>
            <person name="Lu D."/>
            <person name="Skrede I."/>
            <person name="Drula E."/>
            <person name="Henrissat B."/>
            <person name="Morin E."/>
            <person name="Kohler A."/>
            <person name="Barry K."/>
            <person name="LaButti K."/>
            <person name="Morin E."/>
            <person name="Salamov A."/>
            <person name="Lipzen A."/>
            <person name="Mereny Z."/>
            <person name="Hegedus B."/>
            <person name="Baldrian P."/>
            <person name="Stursova M."/>
            <person name="Weitz H."/>
            <person name="Taylor A."/>
            <person name="Grigoriev I.V."/>
            <person name="Nagy L.G."/>
            <person name="Martin F."/>
            <person name="Kauserud H."/>
        </authorList>
    </citation>
    <scope>NUCLEOTIDE SEQUENCE</scope>
    <source>
        <strain evidence="2">CBHHK002</strain>
    </source>
</reference>
<comment type="caution">
    <text evidence="2">The sequence shown here is derived from an EMBL/GenBank/DDBJ whole genome shotgun (WGS) entry which is preliminary data.</text>
</comment>
<feature type="compositionally biased region" description="Basic and acidic residues" evidence="1">
    <location>
        <begin position="42"/>
        <end position="54"/>
    </location>
</feature>
<accession>A0AAD7ARH5</accession>
<sequence length="484" mass="53244">MATGKTPRAATVSDRALNAAAIAAAEGHESTTTTKKKRGRPKKTEPEPEPKPEPELDVASATEAEGADEIDWKDEDGIELTWKLITAIEDDQLIRDSLFPPVGAPKITGGKPKSDYQYQLATLLFAKHPKYEAAFAKAVTSKDKKSWYTKVKNRLDYLVKKARVYINQMGQTGEGIEKEEDIHPGTAFTTKWDKIKKEFPWFFHVRSLIGERPNLMPTGLGNNESEVDLSLLLTSDRDGDDTSSFAPNDTTEDPGSPTGSTAPVVDVDDDSDSDLPPPALLAAPSTICKRKPSESGVDTVKPEKKKTKPSPGVSQPAPTKTPAAKPVTAKDKFAAMAVAEEQTAQQSLQVRQSKVIARKEVELAQKEFELEKLRMQGKAKVEKERARREIIELKMKQEHEYRMEQMRMEQMRMQAMGAMGQRHAGPSTYTGGPQTRFNLPFFFDPAADTSLDFESTASTGSFDGSFDMSSTSTYPYSTGSGSPK</sequence>
<gene>
    <name evidence="2" type="ORF">DFH08DRAFT_948640</name>
</gene>
<feature type="region of interest" description="Disordered" evidence="1">
    <location>
        <begin position="453"/>
        <end position="484"/>
    </location>
</feature>
<proteinExistence type="predicted"/>
<name>A0AAD7ARH5_9AGAR</name>
<organism evidence="2 3">
    <name type="scientific">Mycena albidolilacea</name>
    <dbReference type="NCBI Taxonomy" id="1033008"/>
    <lineage>
        <taxon>Eukaryota</taxon>
        <taxon>Fungi</taxon>
        <taxon>Dikarya</taxon>
        <taxon>Basidiomycota</taxon>
        <taxon>Agaricomycotina</taxon>
        <taxon>Agaricomycetes</taxon>
        <taxon>Agaricomycetidae</taxon>
        <taxon>Agaricales</taxon>
        <taxon>Marasmiineae</taxon>
        <taxon>Mycenaceae</taxon>
        <taxon>Mycena</taxon>
    </lineage>
</organism>
<feature type="compositionally biased region" description="Low complexity" evidence="1">
    <location>
        <begin position="316"/>
        <end position="327"/>
    </location>
</feature>
<protein>
    <submittedName>
        <fullName evidence="2">Uncharacterized protein</fullName>
    </submittedName>
</protein>
<dbReference type="EMBL" id="JARIHO010000002">
    <property type="protein sequence ID" value="KAJ7366615.1"/>
    <property type="molecule type" value="Genomic_DNA"/>
</dbReference>
<feature type="compositionally biased region" description="Polar residues" evidence="1">
    <location>
        <begin position="453"/>
        <end position="462"/>
    </location>
</feature>
<dbReference type="AlphaFoldDB" id="A0AAD7ARH5"/>
<evidence type="ECO:0000313" key="3">
    <source>
        <dbReference type="Proteomes" id="UP001218218"/>
    </source>
</evidence>
<feature type="region of interest" description="Disordered" evidence="1">
    <location>
        <begin position="20"/>
        <end position="68"/>
    </location>
</feature>